<protein>
    <recommendedName>
        <fullName evidence="2">RNase H type-1 domain-containing protein</fullName>
    </recommendedName>
</protein>
<feature type="signal peptide" evidence="1">
    <location>
        <begin position="1"/>
        <end position="22"/>
    </location>
</feature>
<sequence>MKLSIFARLGALSPLILTAANAADCTAPNQQWYDLSAVQMMWSIRAWVCPNAWWQSITAGPDGAWCHVNGDLAGSYWGSWTISGMQSEQECWDVLEQIIDQCMWYDYKLTSYNGGTWKWGNTYAGGWFWADNSKPCVHAVQARGSEETETETETIGYGAPTNFTLANGTVMKINRQVWLNLSEDGSPKLVREETYEGEHNGVRKKPVIFSDSQAALRTLMNPRMVSGQTYFRDCVELLKKCMDKDIDVTLRWIPGHEGVPGNEAADRAAKRAALIGARRQVVPGDIYGWIMLAAAAKRRIRQSTKDAWERSWDRQKAGKPIKKLINKPSKRTLQY</sequence>
<evidence type="ECO:0000313" key="4">
    <source>
        <dbReference type="Proteomes" id="UP000001745"/>
    </source>
</evidence>
<dbReference type="GeneID" id="8108515"/>
<dbReference type="VEuPathDB" id="FungiDB:TSTA_060800"/>
<evidence type="ECO:0000256" key="1">
    <source>
        <dbReference type="SAM" id="SignalP"/>
    </source>
</evidence>
<dbReference type="Pfam" id="PF00075">
    <property type="entry name" value="RNase_H"/>
    <property type="match status" value="1"/>
</dbReference>
<reference evidence="4" key="1">
    <citation type="journal article" date="2015" name="Genome Announc.">
        <title>Genome sequence of the AIDS-associated pathogen Penicillium marneffei (ATCC18224) and its near taxonomic relative Talaromyces stipitatus (ATCC10500).</title>
        <authorList>
            <person name="Nierman W.C."/>
            <person name="Fedorova-Abrams N.D."/>
            <person name="Andrianopoulos A."/>
        </authorList>
    </citation>
    <scope>NUCLEOTIDE SEQUENCE [LARGE SCALE GENOMIC DNA]</scope>
    <source>
        <strain evidence="4">ATCC 10500 / CBS 375.48 / QM 6759 / NRRL 1006</strain>
    </source>
</reference>
<dbReference type="InParanoid" id="B8LUW7"/>
<dbReference type="InterPro" id="IPR036397">
    <property type="entry name" value="RNaseH_sf"/>
</dbReference>
<dbReference type="EMBL" id="EQ962652">
    <property type="protein sequence ID" value="EED22588.1"/>
    <property type="molecule type" value="Genomic_DNA"/>
</dbReference>
<evidence type="ECO:0000313" key="3">
    <source>
        <dbReference type="EMBL" id="EED22588.1"/>
    </source>
</evidence>
<dbReference type="Gene3D" id="3.30.420.10">
    <property type="entry name" value="Ribonuclease H-like superfamily/Ribonuclease H"/>
    <property type="match status" value="1"/>
</dbReference>
<dbReference type="HOGENOM" id="CLU_829433_0_0_1"/>
<dbReference type="CDD" id="cd09276">
    <property type="entry name" value="Rnase_HI_RT_non_LTR"/>
    <property type="match status" value="1"/>
</dbReference>
<dbReference type="eggNOG" id="ENOG502RS53">
    <property type="taxonomic scope" value="Eukaryota"/>
</dbReference>
<dbReference type="AlphaFoldDB" id="B8LUW7"/>
<keyword evidence="4" id="KW-1185">Reference proteome</keyword>
<dbReference type="GO" id="GO:0003676">
    <property type="term" value="F:nucleic acid binding"/>
    <property type="evidence" value="ECO:0007669"/>
    <property type="project" value="InterPro"/>
</dbReference>
<keyword evidence="1" id="KW-0732">Signal</keyword>
<dbReference type="SUPFAM" id="SSF53098">
    <property type="entry name" value="Ribonuclease H-like"/>
    <property type="match status" value="1"/>
</dbReference>
<dbReference type="RefSeq" id="XP_002339975.1">
    <property type="nucleotide sequence ID" value="XM_002339934.1"/>
</dbReference>
<organism evidence="3 4">
    <name type="scientific">Talaromyces stipitatus (strain ATCC 10500 / CBS 375.48 / QM 6759 / NRRL 1006)</name>
    <name type="common">Penicillium stipitatum</name>
    <dbReference type="NCBI Taxonomy" id="441959"/>
    <lineage>
        <taxon>Eukaryota</taxon>
        <taxon>Fungi</taxon>
        <taxon>Dikarya</taxon>
        <taxon>Ascomycota</taxon>
        <taxon>Pezizomycotina</taxon>
        <taxon>Eurotiomycetes</taxon>
        <taxon>Eurotiomycetidae</taxon>
        <taxon>Eurotiales</taxon>
        <taxon>Trichocomaceae</taxon>
        <taxon>Talaromyces</taxon>
        <taxon>Talaromyces sect. Talaromyces</taxon>
    </lineage>
</organism>
<dbReference type="Proteomes" id="UP000001745">
    <property type="component" value="Unassembled WGS sequence"/>
</dbReference>
<feature type="chain" id="PRO_5002874511" description="RNase H type-1 domain-containing protein" evidence="1">
    <location>
        <begin position="23"/>
        <end position="335"/>
    </location>
</feature>
<gene>
    <name evidence="3" type="ORF">TSTA_060800</name>
</gene>
<dbReference type="InterPro" id="IPR012337">
    <property type="entry name" value="RNaseH-like_sf"/>
</dbReference>
<evidence type="ECO:0000259" key="2">
    <source>
        <dbReference type="Pfam" id="PF00075"/>
    </source>
</evidence>
<dbReference type="OrthoDB" id="4216327at2759"/>
<accession>B8LUW7</accession>
<name>B8LUW7_TALSN</name>
<feature type="domain" description="RNase H type-1" evidence="2">
    <location>
        <begin position="207"/>
        <end position="273"/>
    </location>
</feature>
<dbReference type="GO" id="GO:0004523">
    <property type="term" value="F:RNA-DNA hybrid ribonuclease activity"/>
    <property type="evidence" value="ECO:0007669"/>
    <property type="project" value="InterPro"/>
</dbReference>
<proteinExistence type="predicted"/>
<dbReference type="InterPro" id="IPR002156">
    <property type="entry name" value="RNaseH_domain"/>
</dbReference>